<dbReference type="EMBL" id="BAABFR010000053">
    <property type="protein sequence ID" value="GAA4397030.1"/>
    <property type="molecule type" value="Genomic_DNA"/>
</dbReference>
<evidence type="ECO:0000256" key="2">
    <source>
        <dbReference type="ARBA" id="ARBA00023002"/>
    </source>
</evidence>
<keyword evidence="5" id="KW-1185">Reference proteome</keyword>
<evidence type="ECO:0000259" key="3">
    <source>
        <dbReference type="Pfam" id="PF00171"/>
    </source>
</evidence>
<reference evidence="5" key="1">
    <citation type="journal article" date="2019" name="Int. J. Syst. Evol. Microbiol.">
        <title>The Global Catalogue of Microorganisms (GCM) 10K type strain sequencing project: providing services to taxonomists for standard genome sequencing and annotation.</title>
        <authorList>
            <consortium name="The Broad Institute Genomics Platform"/>
            <consortium name="The Broad Institute Genome Sequencing Center for Infectious Disease"/>
            <person name="Wu L."/>
            <person name="Ma J."/>
        </authorList>
    </citation>
    <scope>NUCLEOTIDE SEQUENCE [LARGE SCALE GENOMIC DNA]</scope>
    <source>
        <strain evidence="5">JCM 17688</strain>
    </source>
</reference>
<evidence type="ECO:0000313" key="5">
    <source>
        <dbReference type="Proteomes" id="UP001500635"/>
    </source>
</evidence>
<accession>A0ABP8JX08</accession>
<dbReference type="RefSeq" id="WP_344997744.1">
    <property type="nucleotide sequence ID" value="NZ_BAABFR010000053.1"/>
</dbReference>
<gene>
    <name evidence="4" type="ORF">GCM10023147_31990</name>
</gene>
<dbReference type="InterPro" id="IPR016163">
    <property type="entry name" value="Ald_DH_C"/>
</dbReference>
<dbReference type="InterPro" id="IPR016161">
    <property type="entry name" value="Ald_DH/histidinol_DH"/>
</dbReference>
<proteinExistence type="inferred from homology"/>
<dbReference type="InterPro" id="IPR016162">
    <property type="entry name" value="Ald_DH_N"/>
</dbReference>
<keyword evidence="2" id="KW-0560">Oxidoreductase</keyword>
<dbReference type="Pfam" id="PF00171">
    <property type="entry name" value="Aldedh"/>
    <property type="match status" value="1"/>
</dbReference>
<dbReference type="PANTHER" id="PTHR42804">
    <property type="entry name" value="ALDEHYDE DEHYDROGENASE"/>
    <property type="match status" value="1"/>
</dbReference>
<dbReference type="Gene3D" id="3.40.605.10">
    <property type="entry name" value="Aldehyde Dehydrogenase, Chain A, domain 1"/>
    <property type="match status" value="1"/>
</dbReference>
<evidence type="ECO:0000256" key="1">
    <source>
        <dbReference type="ARBA" id="ARBA00009986"/>
    </source>
</evidence>
<dbReference type="SUPFAM" id="SSF53720">
    <property type="entry name" value="ALDH-like"/>
    <property type="match status" value="1"/>
</dbReference>
<dbReference type="Proteomes" id="UP001500635">
    <property type="component" value="Unassembled WGS sequence"/>
</dbReference>
<dbReference type="PANTHER" id="PTHR42804:SF1">
    <property type="entry name" value="ALDEHYDE DEHYDROGENASE-RELATED"/>
    <property type="match status" value="1"/>
</dbReference>
<comment type="similarity">
    <text evidence="1">Belongs to the aldehyde dehydrogenase family.</text>
</comment>
<evidence type="ECO:0000313" key="4">
    <source>
        <dbReference type="EMBL" id="GAA4397030.1"/>
    </source>
</evidence>
<organism evidence="4 5">
    <name type="scientific">Tsukamurella soli</name>
    <dbReference type="NCBI Taxonomy" id="644556"/>
    <lineage>
        <taxon>Bacteria</taxon>
        <taxon>Bacillati</taxon>
        <taxon>Actinomycetota</taxon>
        <taxon>Actinomycetes</taxon>
        <taxon>Mycobacteriales</taxon>
        <taxon>Tsukamurellaceae</taxon>
        <taxon>Tsukamurella</taxon>
    </lineage>
</organism>
<dbReference type="InterPro" id="IPR015590">
    <property type="entry name" value="Aldehyde_DH_dom"/>
</dbReference>
<dbReference type="Gene3D" id="3.40.309.10">
    <property type="entry name" value="Aldehyde Dehydrogenase, Chain A, domain 2"/>
    <property type="match status" value="1"/>
</dbReference>
<name>A0ABP8JX08_9ACTN</name>
<protein>
    <submittedName>
        <fullName evidence="4">Aldehyde dehydrogenase family protein</fullName>
    </submittedName>
</protein>
<feature type="domain" description="Aldehyde dehydrogenase" evidence="3">
    <location>
        <begin position="218"/>
        <end position="345"/>
    </location>
</feature>
<sequence length="565" mass="60259">MAPTPYQVTFATVVELETAVEDLTKGAAHWATLGLPERIALLQRTHRCTADAAQEWAGAAVAAKGTPLGPWEGEEWISGPYAALAGLGAAVQSLSLIAEGRSPLDGVRSGRAPGERTKFIVMPANPLEWTLFHGFTGEVWLEPGITADRARADAGLGAKRLGENGGVGLVLGAGNISAIGPLDVLYELVAYNRVSILKLNPTFGSLLGAYEKAFAPLIEANLLRIVNGGAEVGSHLTAHAGIDHVHITGSGITHDLIVWGSSADKTGAPKLDKPITSELGGVSPVIVIPGRWSEADLRYQAEQIATQRLQNSGHNCIATQIVILSGDWPQKQEFLAELRRVLDTLPKRESWYPGTDRKLTAATTSYPEAEVHAGRLLVEVTDTTSQDLFTTEYFGPVLGHTTLPGIGSEFFRAAVEFANTRLDGTLGASIAVAPADRRAMGREFDEILAALHYGSIGVNVWSAIAFLGAPFTWGAYPGNTLDDVGSGIGVVHNSHLIADTERSVIYGPFRPFPRSVLHGEASLFPKPPWFVTAKTAKSTNQRLTRFAAAPSWFKLPGIFGDAFRG</sequence>
<comment type="caution">
    <text evidence="4">The sequence shown here is derived from an EMBL/GenBank/DDBJ whole genome shotgun (WGS) entry which is preliminary data.</text>
</comment>